<dbReference type="EMBL" id="JAVHJM010000002">
    <property type="protein sequence ID" value="KAK6518043.1"/>
    <property type="molecule type" value="Genomic_DNA"/>
</dbReference>
<evidence type="ECO:0000313" key="2">
    <source>
        <dbReference type="EMBL" id="KAK6518043.1"/>
    </source>
</evidence>
<comment type="caution">
    <text evidence="2">The sequence shown here is derived from an EMBL/GenBank/DDBJ whole genome shotgun (WGS) entry which is preliminary data.</text>
</comment>
<evidence type="ECO:0000313" key="3">
    <source>
        <dbReference type="Proteomes" id="UP001307849"/>
    </source>
</evidence>
<protein>
    <submittedName>
        <fullName evidence="2">Uncharacterized protein</fullName>
    </submittedName>
</protein>
<proteinExistence type="predicted"/>
<feature type="region of interest" description="Disordered" evidence="1">
    <location>
        <begin position="316"/>
        <end position="347"/>
    </location>
</feature>
<feature type="compositionally biased region" description="Basic residues" evidence="1">
    <location>
        <begin position="327"/>
        <end position="344"/>
    </location>
</feature>
<gene>
    <name evidence="2" type="ORF">TWF506_005208</name>
</gene>
<dbReference type="AlphaFoldDB" id="A0AAN8NT51"/>
<feature type="region of interest" description="Disordered" evidence="1">
    <location>
        <begin position="414"/>
        <end position="472"/>
    </location>
</feature>
<keyword evidence="3" id="KW-1185">Reference proteome</keyword>
<evidence type="ECO:0000256" key="1">
    <source>
        <dbReference type="SAM" id="MobiDB-lite"/>
    </source>
</evidence>
<accession>A0AAN8NT51</accession>
<feature type="compositionally biased region" description="Basic and acidic residues" evidence="1">
    <location>
        <begin position="117"/>
        <end position="126"/>
    </location>
</feature>
<sequence>MLRIRSKEDFFISGTSPWASQSKRRSRKQYVGTWQERNEQQCLKGSGSSILDPGVIDDIENLVVSEVGPKKPRPTNEVLIDEAEISSPSPLAREQVSGQSVDNKSDKRAETTFPLREPPKRTKSGDGKGLGLVSTPSSPKEFSCGSRLQDKTTKEDGNIIEMTCHEDTSPSIYGNEKVELKKTNPVDLGKRSAEGSQQNSSKGSRPEIPQTTFNNRFLFNDSSNIKPLPSMIEGISCNIKSHKSPTKPNSQPSSPIDSPLVKTSNLLKDIQTQLPLPQESEMPFTRAYKRAAEVSGVALEEETRADHQPKRIRVNDMQDTPPAATSKLKKKGRKLQGAHTHRKQVDRTTTVGVKVQTTNSPSLEISQNDRIESGDKGMEWAIALSNNLNPTYRLETSPSAVPEASSGHISILPKTPLIMPRNPSKEPFSSPRAQLVESKVASQSNASSSAAALPSSLPISRTSANSQQKMGYIDSPERPTIISEVSDEKFEKRKIFVPDHAAVQSLNRLFFTPRPERLLTREEMSRFLDPDLLPRFNPALRRPAKK</sequence>
<feature type="compositionally biased region" description="Basic and acidic residues" evidence="1">
    <location>
        <begin position="148"/>
        <end position="168"/>
    </location>
</feature>
<dbReference type="Proteomes" id="UP001307849">
    <property type="component" value="Unassembled WGS sequence"/>
</dbReference>
<feature type="compositionally biased region" description="Polar residues" evidence="1">
    <location>
        <begin position="457"/>
        <end position="469"/>
    </location>
</feature>
<feature type="region of interest" description="Disordered" evidence="1">
    <location>
        <begin position="66"/>
        <end position="213"/>
    </location>
</feature>
<name>A0AAN8NT51_9PEZI</name>
<feature type="compositionally biased region" description="Basic and acidic residues" evidence="1">
    <location>
        <begin position="176"/>
        <end position="193"/>
    </location>
</feature>
<feature type="compositionally biased region" description="Polar residues" evidence="1">
    <location>
        <begin position="246"/>
        <end position="260"/>
    </location>
</feature>
<reference evidence="2 3" key="1">
    <citation type="submission" date="2019-10" db="EMBL/GenBank/DDBJ databases">
        <authorList>
            <person name="Palmer J.M."/>
        </authorList>
    </citation>
    <scope>NUCLEOTIDE SEQUENCE [LARGE SCALE GENOMIC DNA]</scope>
    <source>
        <strain evidence="2 3">TWF506</strain>
    </source>
</reference>
<organism evidence="2 3">
    <name type="scientific">Arthrobotrys conoides</name>
    <dbReference type="NCBI Taxonomy" id="74498"/>
    <lineage>
        <taxon>Eukaryota</taxon>
        <taxon>Fungi</taxon>
        <taxon>Dikarya</taxon>
        <taxon>Ascomycota</taxon>
        <taxon>Pezizomycotina</taxon>
        <taxon>Orbiliomycetes</taxon>
        <taxon>Orbiliales</taxon>
        <taxon>Orbiliaceae</taxon>
        <taxon>Arthrobotrys</taxon>
    </lineage>
</organism>
<feature type="region of interest" description="Disordered" evidence="1">
    <location>
        <begin position="238"/>
        <end position="260"/>
    </location>
</feature>
<feature type="compositionally biased region" description="Polar residues" evidence="1">
    <location>
        <begin position="194"/>
        <end position="213"/>
    </location>
</feature>
<feature type="compositionally biased region" description="Low complexity" evidence="1">
    <location>
        <begin position="438"/>
        <end position="456"/>
    </location>
</feature>